<gene>
    <name evidence="2" type="ORF">OUZ56_005629</name>
</gene>
<sequence>MVGSTANPREATASKAQQDIGQADVAGPTTYDLFETQRTCKAIQGSRIAIQGFVKHAKSLLDIACKLQQQLIDVVGDATVAKQHDIHLNYVQQVGLVESDFKEYLDRKKSDPCKKASSFHGFSAAHGSQKPPLPHQDTPTQSSRRSASTTFAGQNNTKPDNERRESRVRKWVEEHQLCIQEDSAPDAWNDLYRDGRLHTTRQEFSGASSSIRSLSHPDATYSEGPGRKVGDTTEASVRRGVGRGLWTRRGRICKCRSFGPLKGELRKKRRHVRCLDASTGETQHLQQDPPPSEDLLRRPRIRDGGRDQKYMAEVALCRPVAMEHRSGGDLERRSLNEFSNWLCQRAMAYQKSYTIAAEQSKESQPRPKERFATKSHAANADSNRNLSRGKVATPFYCFKCES</sequence>
<organism evidence="2 3">
    <name type="scientific">Daphnia magna</name>
    <dbReference type="NCBI Taxonomy" id="35525"/>
    <lineage>
        <taxon>Eukaryota</taxon>
        <taxon>Metazoa</taxon>
        <taxon>Ecdysozoa</taxon>
        <taxon>Arthropoda</taxon>
        <taxon>Crustacea</taxon>
        <taxon>Branchiopoda</taxon>
        <taxon>Diplostraca</taxon>
        <taxon>Cladocera</taxon>
        <taxon>Anomopoda</taxon>
        <taxon>Daphniidae</taxon>
        <taxon>Daphnia</taxon>
    </lineage>
</organism>
<accession>A0ABQ9YTA9</accession>
<dbReference type="Proteomes" id="UP001234178">
    <property type="component" value="Unassembled WGS sequence"/>
</dbReference>
<feature type="region of interest" description="Disordered" evidence="1">
    <location>
        <begin position="116"/>
        <end position="168"/>
    </location>
</feature>
<name>A0ABQ9YTA9_9CRUS</name>
<feature type="compositionally biased region" description="Basic and acidic residues" evidence="1">
    <location>
        <begin position="159"/>
        <end position="168"/>
    </location>
</feature>
<evidence type="ECO:0000313" key="3">
    <source>
        <dbReference type="Proteomes" id="UP001234178"/>
    </source>
</evidence>
<dbReference type="EMBL" id="JAOYFB010000001">
    <property type="protein sequence ID" value="KAK4003878.1"/>
    <property type="molecule type" value="Genomic_DNA"/>
</dbReference>
<feature type="region of interest" description="Disordered" evidence="1">
    <location>
        <begin position="202"/>
        <end position="232"/>
    </location>
</feature>
<reference evidence="2 3" key="1">
    <citation type="journal article" date="2023" name="Nucleic Acids Res.">
        <title>The hologenome of Daphnia magna reveals possible DNA methylation and microbiome-mediated evolution of the host genome.</title>
        <authorList>
            <person name="Chaturvedi A."/>
            <person name="Li X."/>
            <person name="Dhandapani V."/>
            <person name="Marshall H."/>
            <person name="Kissane S."/>
            <person name="Cuenca-Cambronero M."/>
            <person name="Asole G."/>
            <person name="Calvet F."/>
            <person name="Ruiz-Romero M."/>
            <person name="Marangio P."/>
            <person name="Guigo R."/>
            <person name="Rago D."/>
            <person name="Mirbahai L."/>
            <person name="Eastwood N."/>
            <person name="Colbourne J.K."/>
            <person name="Zhou J."/>
            <person name="Mallon E."/>
            <person name="Orsini L."/>
        </authorList>
    </citation>
    <scope>NUCLEOTIDE SEQUENCE [LARGE SCALE GENOMIC DNA]</scope>
    <source>
        <strain evidence="2">LRV0_1</strain>
    </source>
</reference>
<evidence type="ECO:0000313" key="2">
    <source>
        <dbReference type="EMBL" id="KAK4003878.1"/>
    </source>
</evidence>
<feature type="region of interest" description="Disordered" evidence="1">
    <location>
        <begin position="1"/>
        <end position="20"/>
    </location>
</feature>
<feature type="region of interest" description="Disordered" evidence="1">
    <location>
        <begin position="357"/>
        <end position="385"/>
    </location>
</feature>
<comment type="caution">
    <text evidence="2">The sequence shown here is derived from an EMBL/GenBank/DDBJ whole genome shotgun (WGS) entry which is preliminary data.</text>
</comment>
<feature type="compositionally biased region" description="Polar residues" evidence="1">
    <location>
        <begin position="137"/>
        <end position="158"/>
    </location>
</feature>
<protein>
    <submittedName>
        <fullName evidence="2">Uncharacterized protein</fullName>
    </submittedName>
</protein>
<evidence type="ECO:0000256" key="1">
    <source>
        <dbReference type="SAM" id="MobiDB-lite"/>
    </source>
</evidence>
<feature type="region of interest" description="Disordered" evidence="1">
    <location>
        <begin position="277"/>
        <end position="299"/>
    </location>
</feature>
<feature type="compositionally biased region" description="Basic and acidic residues" evidence="1">
    <location>
        <begin position="359"/>
        <end position="372"/>
    </location>
</feature>
<feature type="compositionally biased region" description="Polar residues" evidence="1">
    <location>
        <begin position="202"/>
        <end position="213"/>
    </location>
</feature>
<proteinExistence type="predicted"/>
<keyword evidence="3" id="KW-1185">Reference proteome</keyword>